<proteinExistence type="predicted"/>
<sequence length="55" mass="6464">MMDHSVSEATKKSLKAFYLLDMQMRLISVSTVNRLAQKPIKFPVDYKALKRHFSY</sequence>
<organism evidence="1 2">
    <name type="scientific">Channa argus</name>
    <name type="common">Northern snakehead</name>
    <name type="synonym">Ophicephalus argus</name>
    <dbReference type="NCBI Taxonomy" id="215402"/>
    <lineage>
        <taxon>Eukaryota</taxon>
        <taxon>Metazoa</taxon>
        <taxon>Chordata</taxon>
        <taxon>Craniata</taxon>
        <taxon>Vertebrata</taxon>
        <taxon>Euteleostomi</taxon>
        <taxon>Actinopterygii</taxon>
        <taxon>Neopterygii</taxon>
        <taxon>Teleostei</taxon>
        <taxon>Neoteleostei</taxon>
        <taxon>Acanthomorphata</taxon>
        <taxon>Anabantaria</taxon>
        <taxon>Anabantiformes</taxon>
        <taxon>Channoidei</taxon>
        <taxon>Channidae</taxon>
        <taxon>Channa</taxon>
    </lineage>
</organism>
<evidence type="ECO:0000313" key="1">
    <source>
        <dbReference type="EMBL" id="KAF3686737.1"/>
    </source>
</evidence>
<keyword evidence="2" id="KW-1185">Reference proteome</keyword>
<gene>
    <name evidence="1" type="ORF">EXN66_Car002409</name>
</gene>
<dbReference type="AlphaFoldDB" id="A0A6G1P916"/>
<accession>A0A6G1P916</accession>
<reference evidence="2" key="2">
    <citation type="submission" date="2019-02" db="EMBL/GenBank/DDBJ databases">
        <title>Opniocepnalus argus Var Kimnra genome.</title>
        <authorList>
            <person name="Zhou C."/>
            <person name="Xiao S."/>
        </authorList>
    </citation>
    <scope>NUCLEOTIDE SEQUENCE [LARGE SCALE GENOMIC DNA]</scope>
</reference>
<dbReference type="EMBL" id="CM015713">
    <property type="protein sequence ID" value="KAF3686737.1"/>
    <property type="molecule type" value="Genomic_DNA"/>
</dbReference>
<evidence type="ECO:0000313" key="2">
    <source>
        <dbReference type="Proteomes" id="UP000503349"/>
    </source>
</evidence>
<dbReference type="Proteomes" id="UP000503349">
    <property type="component" value="Chromosome 2"/>
</dbReference>
<reference evidence="1 2" key="1">
    <citation type="submission" date="2019-02" db="EMBL/GenBank/DDBJ databases">
        <title>Opniocepnalus argus genome.</title>
        <authorList>
            <person name="Zhou C."/>
            <person name="Xiao S."/>
        </authorList>
    </citation>
    <scope>NUCLEOTIDE SEQUENCE [LARGE SCALE GENOMIC DNA]</scope>
    <source>
        <strain evidence="1">OARG1902GOOAL</strain>
        <tissue evidence="1">Muscle</tissue>
    </source>
</reference>
<protein>
    <submittedName>
        <fullName evidence="1">Uncharacterized protein</fullName>
    </submittedName>
</protein>
<name>A0A6G1P916_CHAAH</name>